<feature type="transmembrane region" description="Helical" evidence="1">
    <location>
        <begin position="126"/>
        <end position="150"/>
    </location>
</feature>
<evidence type="ECO:0000313" key="3">
    <source>
        <dbReference type="Proteomes" id="UP000244446"/>
    </source>
</evidence>
<reference evidence="2 3" key="1">
    <citation type="submission" date="2018-04" db="EMBL/GenBank/DDBJ databases">
        <title>Pelagivirga bohaiensis gen. nov., sp. nov., a bacterium isolated from the Bohai Sea.</title>
        <authorList>
            <person name="Ji X."/>
        </authorList>
    </citation>
    <scope>NUCLEOTIDE SEQUENCE [LARGE SCALE GENOMIC DNA]</scope>
    <source>
        <strain evidence="2 3">BH-SD19</strain>
    </source>
</reference>
<evidence type="ECO:0008006" key="4">
    <source>
        <dbReference type="Google" id="ProtNLM"/>
    </source>
</evidence>
<dbReference type="Proteomes" id="UP000244446">
    <property type="component" value="Unassembled WGS sequence"/>
</dbReference>
<gene>
    <name evidence="2" type="ORF">DC366_18945</name>
</gene>
<organism evidence="2 3">
    <name type="scientific">Pelagivirga sediminicola</name>
    <dbReference type="NCBI Taxonomy" id="2170575"/>
    <lineage>
        <taxon>Bacteria</taxon>
        <taxon>Pseudomonadati</taxon>
        <taxon>Pseudomonadota</taxon>
        <taxon>Alphaproteobacteria</taxon>
        <taxon>Rhodobacterales</taxon>
        <taxon>Paracoccaceae</taxon>
        <taxon>Pelagivirga</taxon>
    </lineage>
</organism>
<keyword evidence="1" id="KW-1133">Transmembrane helix</keyword>
<evidence type="ECO:0000313" key="2">
    <source>
        <dbReference type="EMBL" id="PVA08502.1"/>
    </source>
</evidence>
<keyword evidence="1" id="KW-0472">Membrane</keyword>
<feature type="transmembrane region" description="Helical" evidence="1">
    <location>
        <begin position="6"/>
        <end position="26"/>
    </location>
</feature>
<name>A0A2T7G250_9RHOB</name>
<dbReference type="OrthoDB" id="7831142at2"/>
<dbReference type="RefSeq" id="WP_108693716.1">
    <property type="nucleotide sequence ID" value="NZ_QCYH01000034.1"/>
</dbReference>
<feature type="transmembrane region" description="Helical" evidence="1">
    <location>
        <begin position="57"/>
        <end position="81"/>
    </location>
</feature>
<comment type="caution">
    <text evidence="2">The sequence shown here is derived from an EMBL/GenBank/DDBJ whole genome shotgun (WGS) entry which is preliminary data.</text>
</comment>
<keyword evidence="1" id="KW-0812">Transmembrane</keyword>
<keyword evidence="3" id="KW-1185">Reference proteome</keyword>
<evidence type="ECO:0000256" key="1">
    <source>
        <dbReference type="SAM" id="Phobius"/>
    </source>
</evidence>
<dbReference type="EMBL" id="QCYH01000034">
    <property type="protein sequence ID" value="PVA08502.1"/>
    <property type="molecule type" value="Genomic_DNA"/>
</dbReference>
<accession>A0A2T7G250</accession>
<sequence>MSLIIGFLGVVCLIVTMTDFLITTVGTNDSSPIAIRIAKVSFRLFRQLPEADIKHKVIGPLVVASVATWWILSVNLAWAMIFYGTSGSVVEQGSGRAADPVGFVSHVGHLLSTVGGGATSPANSNVALLGVVVGVNGMIVLTLAVSFVMTTTQTVVHGRKLLLYLGADRDNDMPLLKDMAGLIAELNAAPFALFFSHEDPEMRVPEKLTEIFGRRFDDAAVDWEHLAQALPYLHRYPEADMRSRLQDWLRDFSASRRPDQKGGNP</sequence>
<dbReference type="AlphaFoldDB" id="A0A2T7G250"/>
<protein>
    <recommendedName>
        <fullName evidence="4">Potassium channel domain-containing protein</fullName>
    </recommendedName>
</protein>
<proteinExistence type="predicted"/>